<dbReference type="Proteomes" id="UP001500467">
    <property type="component" value="Unassembled WGS sequence"/>
</dbReference>
<protein>
    <submittedName>
        <fullName evidence="1">Uncharacterized protein</fullName>
    </submittedName>
</protein>
<sequence length="118" mass="12216">MIKTAAPDLGAERYAEEPGLGEAVEHVSGEPVDSLVTIGDPASGRRDDIGSDLPCSVADLAGLFGGEEIVIEAIALADGVVRGRHGSPFRGWGRFLRESQESAVVGGYRLASTFSAAC</sequence>
<gene>
    <name evidence="1" type="ORF">GCM10009675_32690</name>
</gene>
<organism evidence="1 2">
    <name type="scientific">Prauserella alba</name>
    <dbReference type="NCBI Taxonomy" id="176898"/>
    <lineage>
        <taxon>Bacteria</taxon>
        <taxon>Bacillati</taxon>
        <taxon>Actinomycetota</taxon>
        <taxon>Actinomycetes</taxon>
        <taxon>Pseudonocardiales</taxon>
        <taxon>Pseudonocardiaceae</taxon>
        <taxon>Prauserella</taxon>
    </lineage>
</organism>
<keyword evidence="2" id="KW-1185">Reference proteome</keyword>
<comment type="caution">
    <text evidence="1">The sequence shown here is derived from an EMBL/GenBank/DDBJ whole genome shotgun (WGS) entry which is preliminary data.</text>
</comment>
<accession>A0ABN1VFZ1</accession>
<dbReference type="EMBL" id="BAAALM010000012">
    <property type="protein sequence ID" value="GAA1209746.1"/>
    <property type="molecule type" value="Genomic_DNA"/>
</dbReference>
<proteinExistence type="predicted"/>
<evidence type="ECO:0000313" key="1">
    <source>
        <dbReference type="EMBL" id="GAA1209746.1"/>
    </source>
</evidence>
<name>A0ABN1VFZ1_9PSEU</name>
<evidence type="ECO:0000313" key="2">
    <source>
        <dbReference type="Proteomes" id="UP001500467"/>
    </source>
</evidence>
<reference evidence="1 2" key="1">
    <citation type="journal article" date="2019" name="Int. J. Syst. Evol. Microbiol.">
        <title>The Global Catalogue of Microorganisms (GCM) 10K type strain sequencing project: providing services to taxonomists for standard genome sequencing and annotation.</title>
        <authorList>
            <consortium name="The Broad Institute Genomics Platform"/>
            <consortium name="The Broad Institute Genome Sequencing Center for Infectious Disease"/>
            <person name="Wu L."/>
            <person name="Ma J."/>
        </authorList>
    </citation>
    <scope>NUCLEOTIDE SEQUENCE [LARGE SCALE GENOMIC DNA]</scope>
    <source>
        <strain evidence="1 2">JCM 13022</strain>
    </source>
</reference>